<dbReference type="Gene3D" id="3.40.350.10">
    <property type="entry name" value="Creatinase/prolidase N-terminal domain"/>
    <property type="match status" value="1"/>
</dbReference>
<keyword evidence="1" id="KW-0234">DNA repair</keyword>
<sequence length="283" mass="31821">MNLRAFKKRLRLFYSSWKERNGSLWCDSNVLLLCTPPPPADGSPSAALSHPVTSAFYVWLLGHDFPDTIAVFTYNGIYFVCTKKKASLLKKLVPTAMEAENVVIAIHEKVSKDNGYALMDEILQAVRDRFKSTLPPFPAKYNSESDGNRPFVIGLAEGEFPRSKLLWTWSRKAETDECRTVYVNSALSRLFGVKADKALNVDLHMKALPKGVEEALLLDDERRTAEDLSEKTIKSEKEAEEAKISKQDCNTQLSISLPRKNERADALVESTLDFDDTGDWVVV</sequence>
<feature type="domain" description="FACT complex subunit SPT16 N-terminal lobe" evidence="2">
    <location>
        <begin position="1"/>
        <end position="187"/>
    </location>
</feature>
<dbReference type="Proteomes" id="UP000189703">
    <property type="component" value="Unplaced"/>
</dbReference>
<dbReference type="GO" id="GO:0035101">
    <property type="term" value="C:FACT complex"/>
    <property type="evidence" value="ECO:0007669"/>
    <property type="project" value="UniProtKB-UniRule"/>
</dbReference>
<dbReference type="eggNOG" id="KOG1189">
    <property type="taxonomic scope" value="Eukaryota"/>
</dbReference>
<proteinExistence type="inferred from homology"/>
<evidence type="ECO:0000313" key="8">
    <source>
        <dbReference type="RefSeq" id="XP_019052586.1"/>
    </source>
</evidence>
<dbReference type="PANTHER" id="PTHR13980">
    <property type="entry name" value="CDC68 RELATED"/>
    <property type="match status" value="1"/>
</dbReference>
<name>A0A1U8Q3I3_NELNU</name>
<keyword evidence="1" id="KW-0158">Chromosome</keyword>
<keyword evidence="1" id="KW-0804">Transcription</keyword>
<comment type="function">
    <text evidence="1">Component of the FACT complex, a general chromatin factor that acts to reorganize nucleosomes. The FACT complex is involved in multiple processes that require DNA as a template such as mRNA elongation, DNA replication and DNA repair. During transcription elongation the FACT complex acts as a histone chaperone that both destabilizes and restores nucleosomal structure. It facilitates the passage of RNA polymerase II and transcription by promoting the dissociation of one histone H2A-H2B dimer from the nucleosome, then subsequently promotes the reestablishment of the nucleosome following the passage of RNA polymerase II.</text>
</comment>
<dbReference type="RefSeq" id="XP_010249973.1">
    <property type="nucleotide sequence ID" value="XM_010251671.2"/>
</dbReference>
<keyword evidence="3" id="KW-1185">Reference proteome</keyword>
<dbReference type="InterPro" id="IPR029149">
    <property type="entry name" value="Creatin/AminoP/Spt16_N"/>
</dbReference>
<dbReference type="GeneID" id="104592330"/>
<dbReference type="RefSeq" id="XP_010249964.1">
    <property type="nucleotide sequence ID" value="XM_010251662.2"/>
</dbReference>
<comment type="subunit">
    <text evidence="1">Component of the FACT complex.</text>
</comment>
<dbReference type="OMA" id="GCILGES"/>
<evidence type="ECO:0000313" key="5">
    <source>
        <dbReference type="RefSeq" id="XP_010249964.1"/>
    </source>
</evidence>
<accession>A0A1U8Q3I3</accession>
<gene>
    <name evidence="4 5 6 7 8" type="primary">LOC104592330</name>
</gene>
<dbReference type="RefSeq" id="XP_010249957.1">
    <property type="nucleotide sequence ID" value="XM_010251655.2"/>
</dbReference>
<keyword evidence="1" id="KW-0227">DNA damage</keyword>
<keyword evidence="1" id="KW-0805">Transcription regulation</keyword>
<evidence type="ECO:0000313" key="4">
    <source>
        <dbReference type="RefSeq" id="XP_010249957.1"/>
    </source>
</evidence>
<evidence type="ECO:0000256" key="1">
    <source>
        <dbReference type="RuleBase" id="RU367052"/>
    </source>
</evidence>
<evidence type="ECO:0000313" key="6">
    <source>
        <dbReference type="RefSeq" id="XP_010249973.1"/>
    </source>
</evidence>
<dbReference type="SMART" id="SM01285">
    <property type="entry name" value="FACT-Spt16_Nlob"/>
    <property type="match status" value="1"/>
</dbReference>
<dbReference type="PANTHER" id="PTHR13980:SF21">
    <property type="entry name" value="FACT COMPLEX SUBUNIT"/>
    <property type="match status" value="1"/>
</dbReference>
<evidence type="ECO:0000313" key="7">
    <source>
        <dbReference type="RefSeq" id="XP_010249981.1"/>
    </source>
</evidence>
<protein>
    <recommendedName>
        <fullName evidence="1">FACT complex subunit</fullName>
    </recommendedName>
</protein>
<dbReference type="KEGG" id="nnu:104592330"/>
<keyword evidence="1" id="KW-0235">DNA replication</keyword>
<comment type="similarity">
    <text evidence="1">Belongs to the peptidase M24 family. SPT16 subfamily.</text>
</comment>
<evidence type="ECO:0000313" key="3">
    <source>
        <dbReference type="Proteomes" id="UP000189703"/>
    </source>
</evidence>
<keyword evidence="1" id="KW-0539">Nucleus</keyword>
<dbReference type="STRING" id="4432.A0A1U8Q3I3"/>
<dbReference type="AlphaFoldDB" id="A0A1U8Q3I3"/>
<dbReference type="RefSeq" id="XP_010249981.1">
    <property type="nucleotide sequence ID" value="XM_010251679.2"/>
</dbReference>
<dbReference type="GO" id="GO:0006281">
    <property type="term" value="P:DNA repair"/>
    <property type="evidence" value="ECO:0007669"/>
    <property type="project" value="UniProtKB-UniRule"/>
</dbReference>
<comment type="subcellular location">
    <subcellularLocation>
        <location evidence="1">Nucleus</location>
    </subcellularLocation>
    <subcellularLocation>
        <location evidence="1">Chromosome</location>
    </subcellularLocation>
</comment>
<evidence type="ECO:0000259" key="2">
    <source>
        <dbReference type="SMART" id="SM01285"/>
    </source>
</evidence>
<dbReference type="Pfam" id="PF14826">
    <property type="entry name" value="FACT-Spt16_Nlob"/>
    <property type="match status" value="1"/>
</dbReference>
<organism evidence="3 8">
    <name type="scientific">Nelumbo nucifera</name>
    <name type="common">Sacred lotus</name>
    <dbReference type="NCBI Taxonomy" id="4432"/>
    <lineage>
        <taxon>Eukaryota</taxon>
        <taxon>Viridiplantae</taxon>
        <taxon>Streptophyta</taxon>
        <taxon>Embryophyta</taxon>
        <taxon>Tracheophyta</taxon>
        <taxon>Spermatophyta</taxon>
        <taxon>Magnoliopsida</taxon>
        <taxon>Proteales</taxon>
        <taxon>Nelumbonaceae</taxon>
        <taxon>Nelumbo</taxon>
    </lineage>
</organism>
<reference evidence="4 5" key="1">
    <citation type="submission" date="2025-04" db="UniProtKB">
        <authorList>
            <consortium name="RefSeq"/>
        </authorList>
    </citation>
    <scope>IDENTIFICATION</scope>
</reference>
<dbReference type="InterPro" id="IPR029148">
    <property type="entry name" value="FACT-SPT16_Nlobe"/>
</dbReference>
<dbReference type="OrthoDB" id="1301824at2759"/>
<dbReference type="GO" id="GO:0006260">
    <property type="term" value="P:DNA replication"/>
    <property type="evidence" value="ECO:0007669"/>
    <property type="project" value="UniProtKB-KW"/>
</dbReference>
<dbReference type="RefSeq" id="XP_019052586.1">
    <property type="nucleotide sequence ID" value="XM_019197041.1"/>
</dbReference>
<dbReference type="InterPro" id="IPR040258">
    <property type="entry name" value="Spt16"/>
</dbReference>